<dbReference type="InterPro" id="IPR036691">
    <property type="entry name" value="Endo/exonu/phosph_ase_sf"/>
</dbReference>
<reference evidence="1 2" key="1">
    <citation type="submission" date="2024-06" db="EMBL/GenBank/DDBJ databases">
        <title>The draft genome of Grus japonensis, version 3.</title>
        <authorList>
            <person name="Nabeshima K."/>
            <person name="Suzuki S."/>
            <person name="Onuma M."/>
        </authorList>
    </citation>
    <scope>NUCLEOTIDE SEQUENCE [LARGE SCALE GENOMIC DNA]</scope>
    <source>
        <strain evidence="1 2">451A</strain>
    </source>
</reference>
<dbReference type="EMBL" id="BAAFJT010000001">
    <property type="protein sequence ID" value="GAB0175850.1"/>
    <property type="molecule type" value="Genomic_DNA"/>
</dbReference>
<protein>
    <submittedName>
        <fullName evidence="1">Uncharacterized protein</fullName>
    </submittedName>
</protein>
<gene>
    <name evidence="1" type="ORF">GRJ2_000050200</name>
</gene>
<organism evidence="1 2">
    <name type="scientific">Grus japonensis</name>
    <name type="common">Japanese crane</name>
    <name type="synonym">Red-crowned crane</name>
    <dbReference type="NCBI Taxonomy" id="30415"/>
    <lineage>
        <taxon>Eukaryota</taxon>
        <taxon>Metazoa</taxon>
        <taxon>Chordata</taxon>
        <taxon>Craniata</taxon>
        <taxon>Vertebrata</taxon>
        <taxon>Euteleostomi</taxon>
        <taxon>Archelosauria</taxon>
        <taxon>Archosauria</taxon>
        <taxon>Dinosauria</taxon>
        <taxon>Saurischia</taxon>
        <taxon>Theropoda</taxon>
        <taxon>Coelurosauria</taxon>
        <taxon>Aves</taxon>
        <taxon>Neognathae</taxon>
        <taxon>Neoaves</taxon>
        <taxon>Gruiformes</taxon>
        <taxon>Gruidae</taxon>
        <taxon>Grus</taxon>
    </lineage>
</organism>
<comment type="caution">
    <text evidence="1">The sequence shown here is derived from an EMBL/GenBank/DDBJ whole genome shotgun (WGS) entry which is preliminary data.</text>
</comment>
<name>A0ABC9VRL1_GRUJA</name>
<dbReference type="PANTHER" id="PTHR33395:SF22">
    <property type="entry name" value="REVERSE TRANSCRIPTASE DOMAIN-CONTAINING PROTEIN"/>
    <property type="match status" value="1"/>
</dbReference>
<keyword evidence="2" id="KW-1185">Reference proteome</keyword>
<dbReference type="PANTHER" id="PTHR33395">
    <property type="entry name" value="TRANSCRIPTASE, PUTATIVE-RELATED-RELATED"/>
    <property type="match status" value="1"/>
</dbReference>
<evidence type="ECO:0000313" key="2">
    <source>
        <dbReference type="Proteomes" id="UP001623348"/>
    </source>
</evidence>
<proteinExistence type="predicted"/>
<accession>A0ABC9VRL1</accession>
<sequence length="130" mass="14439">MGDLNPPNDTCWRDSTSGHKQPMRFLECIDDNFLLQVIEEPTRRGAILDLVLTNQEGLVGNVKLKGSLGCSDHEMVEFKILRAARRAHSKLTALDFKDCSREQTLASSGICLVEYHGTKPLREEGPKTAG</sequence>
<dbReference type="Proteomes" id="UP001623348">
    <property type="component" value="Unassembled WGS sequence"/>
</dbReference>
<dbReference type="Gene3D" id="3.60.10.10">
    <property type="entry name" value="Endonuclease/exonuclease/phosphatase"/>
    <property type="match status" value="1"/>
</dbReference>
<evidence type="ECO:0000313" key="1">
    <source>
        <dbReference type="EMBL" id="GAB0175850.1"/>
    </source>
</evidence>
<dbReference type="AlphaFoldDB" id="A0ABC9VRL1"/>